<proteinExistence type="predicted"/>
<sequence>MTATSKLLERFTGALLEELGRWSARLVIAAVIGLASGFIVLPN</sequence>
<keyword evidence="1" id="KW-0812">Transmembrane</keyword>
<geneLocation type="plasmid" evidence="2">
    <name>pLA1</name>
</geneLocation>
<protein>
    <submittedName>
        <fullName evidence="2">Uncharacterized protein</fullName>
    </submittedName>
</protein>
<organism evidence="2 3">
    <name type="scientific">Novosphingobium pentaromativorans US6-1</name>
    <dbReference type="NCBI Taxonomy" id="1088721"/>
    <lineage>
        <taxon>Bacteria</taxon>
        <taxon>Pseudomonadati</taxon>
        <taxon>Pseudomonadota</taxon>
        <taxon>Alphaproteobacteria</taxon>
        <taxon>Sphingomonadales</taxon>
        <taxon>Sphingomonadaceae</taxon>
        <taxon>Novosphingobium</taxon>
    </lineage>
</organism>
<reference evidence="2 3" key="1">
    <citation type="journal article" date="2012" name="J. Bacteriol.">
        <title>Genome sequence of benzo(a)pyrene-degrading bacterium Novosphingobium pentaromativorans US6-1.</title>
        <authorList>
            <person name="Luo Y.R."/>
            <person name="Kang S.G."/>
            <person name="Kim S.J."/>
            <person name="Kim M.R."/>
            <person name="Li N."/>
            <person name="Lee J.H."/>
            <person name="Kwon K.K."/>
        </authorList>
    </citation>
    <scope>NUCLEOTIDE SEQUENCE [LARGE SCALE GENOMIC DNA]</scope>
    <source>
        <strain evidence="2 3">US6-1</strain>
        <plasmid evidence="2">pLA1</plasmid>
    </source>
</reference>
<comment type="caution">
    <text evidence="2">The sequence shown here is derived from an EMBL/GenBank/DDBJ whole genome shotgun (WGS) entry which is preliminary data.</text>
</comment>
<feature type="transmembrane region" description="Helical" evidence="1">
    <location>
        <begin position="22"/>
        <end position="41"/>
    </location>
</feature>
<accession>G6EKX6</accession>
<keyword evidence="3" id="KW-1185">Reference proteome</keyword>
<evidence type="ECO:0000256" key="1">
    <source>
        <dbReference type="SAM" id="Phobius"/>
    </source>
</evidence>
<keyword evidence="2" id="KW-0614">Plasmid</keyword>
<dbReference type="RefSeq" id="WP_007015904.1">
    <property type="nucleotide sequence ID" value="NZ_AGFM01000122.1"/>
</dbReference>
<gene>
    <name evidence="2" type="ORF">NSU_pLA1049</name>
</gene>
<keyword evidence="1" id="KW-0472">Membrane</keyword>
<keyword evidence="1" id="KW-1133">Transmembrane helix</keyword>
<dbReference type="EMBL" id="AGFM01000122">
    <property type="protein sequence ID" value="EHJ57943.1"/>
    <property type="molecule type" value="Genomic_DNA"/>
</dbReference>
<dbReference type="AlphaFoldDB" id="G6EKX6"/>
<dbReference type="Proteomes" id="UP000004030">
    <property type="component" value="Unassembled WGS sequence"/>
</dbReference>
<evidence type="ECO:0000313" key="3">
    <source>
        <dbReference type="Proteomes" id="UP000004030"/>
    </source>
</evidence>
<dbReference type="PATRIC" id="fig|1088721.3.peg.4902"/>
<evidence type="ECO:0000313" key="2">
    <source>
        <dbReference type="EMBL" id="EHJ57943.1"/>
    </source>
</evidence>
<name>G6EKX6_9SPHN</name>